<dbReference type="EMBL" id="JAGMWT010000005">
    <property type="protein sequence ID" value="KAH7128133.1"/>
    <property type="molecule type" value="Genomic_DNA"/>
</dbReference>
<sequence>MRHSTFTCALLAALPFVVSVPGVHVEFNGNGRLAIDVDNKDDIPRPRLEVPASHQEPPNPRYRKTDEKLGEYEVDLGYEIHQGHLTESGKYVNFSNIPYAQAPIDDYRFAHPAWPEYPEKIPKNNGSRRAICPQYQVGWVPAAKDFVHDMLLSPVLPSKWKNPISPGDYGAKPELDPASSEDCLLLDVLVPKTSWDTRNQRKLWPTAVIVWIHGGGFIFGSKDQFGSPEVLLDAAETDVIHVSINYRLGAFGFLGGEKYWNDDGAGNLGLLDQKMAMEWVRNNIQYFGGDYRKITAMGQSAGASSILHHITANEYHEPSFQTAIIQSPGFFPTPNDTLLDQTYSAFLKAAGAKNLDELVKVDTKVLMQANADLTFNSSYGLFNFGPTIDGYFTKDLPSKVLKRREQHKGISILIGHTKFDGLIFTPPWIRNNEQLRDHVRLMYPGVPDSVLDEVDKKYPIGKIEFAKEKILKVADFLDDVAIQCNTHFLTEATLDDTTWPPVSVYRYVYNIVPAIHGADVPYTIIHKFHPSISTKPAVNEGVAKHWQQSMVNFTQFRDPNDVDSEAWPRYKKDNRKLMNYGSAGQWLIPNFDVKAGDDELDRSKCDYWQDAPYYVPPKRKYANEEGGKGQKYGPDMQERLEMK</sequence>
<evidence type="ECO:0000259" key="3">
    <source>
        <dbReference type="Pfam" id="PF00135"/>
    </source>
</evidence>
<name>A0A9P9IMN1_9PLEO</name>
<gene>
    <name evidence="4" type="ORF">B0J11DRAFT_566809</name>
</gene>
<dbReference type="Gene3D" id="3.40.50.1820">
    <property type="entry name" value="alpha/beta hydrolase"/>
    <property type="match status" value="1"/>
</dbReference>
<evidence type="ECO:0000256" key="1">
    <source>
        <dbReference type="SAM" id="MobiDB-lite"/>
    </source>
</evidence>
<evidence type="ECO:0000256" key="2">
    <source>
        <dbReference type="SAM" id="SignalP"/>
    </source>
</evidence>
<comment type="caution">
    <text evidence="4">The sequence shown here is derived from an EMBL/GenBank/DDBJ whole genome shotgun (WGS) entry which is preliminary data.</text>
</comment>
<feature type="chain" id="PRO_5040406809" evidence="2">
    <location>
        <begin position="20"/>
        <end position="643"/>
    </location>
</feature>
<dbReference type="SUPFAM" id="SSF53474">
    <property type="entry name" value="alpha/beta-Hydrolases"/>
    <property type="match status" value="1"/>
</dbReference>
<organism evidence="4 5">
    <name type="scientific">Dendryphion nanum</name>
    <dbReference type="NCBI Taxonomy" id="256645"/>
    <lineage>
        <taxon>Eukaryota</taxon>
        <taxon>Fungi</taxon>
        <taxon>Dikarya</taxon>
        <taxon>Ascomycota</taxon>
        <taxon>Pezizomycotina</taxon>
        <taxon>Dothideomycetes</taxon>
        <taxon>Pleosporomycetidae</taxon>
        <taxon>Pleosporales</taxon>
        <taxon>Torulaceae</taxon>
        <taxon>Dendryphion</taxon>
    </lineage>
</organism>
<dbReference type="AlphaFoldDB" id="A0A9P9IMN1"/>
<proteinExistence type="predicted"/>
<dbReference type="PANTHER" id="PTHR11559">
    <property type="entry name" value="CARBOXYLESTERASE"/>
    <property type="match status" value="1"/>
</dbReference>
<dbReference type="InterPro" id="IPR029058">
    <property type="entry name" value="AB_hydrolase_fold"/>
</dbReference>
<keyword evidence="5" id="KW-1185">Reference proteome</keyword>
<feature type="domain" description="Carboxylesterase type B" evidence="3">
    <location>
        <begin position="88"/>
        <end position="585"/>
    </location>
</feature>
<evidence type="ECO:0000313" key="4">
    <source>
        <dbReference type="EMBL" id="KAH7128133.1"/>
    </source>
</evidence>
<accession>A0A9P9IMN1</accession>
<feature type="signal peptide" evidence="2">
    <location>
        <begin position="1"/>
        <end position="19"/>
    </location>
</feature>
<keyword evidence="2" id="KW-0732">Signal</keyword>
<dbReference type="Proteomes" id="UP000700596">
    <property type="component" value="Unassembled WGS sequence"/>
</dbReference>
<feature type="region of interest" description="Disordered" evidence="1">
    <location>
        <begin position="44"/>
        <end position="63"/>
    </location>
</feature>
<dbReference type="InterPro" id="IPR002018">
    <property type="entry name" value="CarbesteraseB"/>
</dbReference>
<reference evidence="4" key="1">
    <citation type="journal article" date="2021" name="Nat. Commun.">
        <title>Genetic determinants of endophytism in the Arabidopsis root mycobiome.</title>
        <authorList>
            <person name="Mesny F."/>
            <person name="Miyauchi S."/>
            <person name="Thiergart T."/>
            <person name="Pickel B."/>
            <person name="Atanasova L."/>
            <person name="Karlsson M."/>
            <person name="Huettel B."/>
            <person name="Barry K.W."/>
            <person name="Haridas S."/>
            <person name="Chen C."/>
            <person name="Bauer D."/>
            <person name="Andreopoulos W."/>
            <person name="Pangilinan J."/>
            <person name="LaButti K."/>
            <person name="Riley R."/>
            <person name="Lipzen A."/>
            <person name="Clum A."/>
            <person name="Drula E."/>
            <person name="Henrissat B."/>
            <person name="Kohler A."/>
            <person name="Grigoriev I.V."/>
            <person name="Martin F.M."/>
            <person name="Hacquard S."/>
        </authorList>
    </citation>
    <scope>NUCLEOTIDE SEQUENCE</scope>
    <source>
        <strain evidence="4">MPI-CAGE-CH-0243</strain>
    </source>
</reference>
<protein>
    <submittedName>
        <fullName evidence="4">Carboxylesterase family-domain-containing protein</fullName>
    </submittedName>
</protein>
<feature type="region of interest" description="Disordered" evidence="1">
    <location>
        <begin position="619"/>
        <end position="643"/>
    </location>
</feature>
<evidence type="ECO:0000313" key="5">
    <source>
        <dbReference type="Proteomes" id="UP000700596"/>
    </source>
</evidence>
<dbReference type="InterPro" id="IPR050309">
    <property type="entry name" value="Type-B_Carboxylest/Lipase"/>
</dbReference>
<dbReference type="OrthoDB" id="408631at2759"/>
<dbReference type="Pfam" id="PF00135">
    <property type="entry name" value="COesterase"/>
    <property type="match status" value="1"/>
</dbReference>